<feature type="chain" id="PRO_5042156340" evidence="2">
    <location>
        <begin position="19"/>
        <end position="286"/>
    </location>
</feature>
<protein>
    <submittedName>
        <fullName evidence="3">Uncharacterized protein</fullName>
    </submittedName>
</protein>
<proteinExistence type="predicted"/>
<reference evidence="3" key="1">
    <citation type="submission" date="2023-03" db="EMBL/GenBank/DDBJ databases">
        <title>Massive genome expansion in bonnet fungi (Mycena s.s.) driven by repeated elements and novel gene families across ecological guilds.</title>
        <authorList>
            <consortium name="Lawrence Berkeley National Laboratory"/>
            <person name="Harder C.B."/>
            <person name="Miyauchi S."/>
            <person name="Viragh M."/>
            <person name="Kuo A."/>
            <person name="Thoen E."/>
            <person name="Andreopoulos B."/>
            <person name="Lu D."/>
            <person name="Skrede I."/>
            <person name="Drula E."/>
            <person name="Henrissat B."/>
            <person name="Morin E."/>
            <person name="Kohler A."/>
            <person name="Barry K."/>
            <person name="LaButti K."/>
            <person name="Morin E."/>
            <person name="Salamov A."/>
            <person name="Lipzen A."/>
            <person name="Mereny Z."/>
            <person name="Hegedus B."/>
            <person name="Baldrian P."/>
            <person name="Stursova M."/>
            <person name="Weitz H."/>
            <person name="Taylor A."/>
            <person name="Grigoriev I.V."/>
            <person name="Nagy L.G."/>
            <person name="Martin F."/>
            <person name="Kauserud H."/>
        </authorList>
    </citation>
    <scope>NUCLEOTIDE SEQUENCE</scope>
    <source>
        <strain evidence="3">CBHHK067</strain>
    </source>
</reference>
<evidence type="ECO:0000313" key="4">
    <source>
        <dbReference type="Proteomes" id="UP001221757"/>
    </source>
</evidence>
<comment type="caution">
    <text evidence="3">The sequence shown here is derived from an EMBL/GenBank/DDBJ whole genome shotgun (WGS) entry which is preliminary data.</text>
</comment>
<name>A0AAD7DF04_MYCRO</name>
<dbReference type="Proteomes" id="UP001221757">
    <property type="component" value="Unassembled WGS sequence"/>
</dbReference>
<accession>A0AAD7DF04</accession>
<feature type="compositionally biased region" description="Basic and acidic residues" evidence="1">
    <location>
        <begin position="214"/>
        <end position="227"/>
    </location>
</feature>
<organism evidence="3 4">
    <name type="scientific">Mycena rosella</name>
    <name type="common">Pink bonnet</name>
    <name type="synonym">Agaricus rosellus</name>
    <dbReference type="NCBI Taxonomy" id="1033263"/>
    <lineage>
        <taxon>Eukaryota</taxon>
        <taxon>Fungi</taxon>
        <taxon>Dikarya</taxon>
        <taxon>Basidiomycota</taxon>
        <taxon>Agaricomycotina</taxon>
        <taxon>Agaricomycetes</taxon>
        <taxon>Agaricomycetidae</taxon>
        <taxon>Agaricales</taxon>
        <taxon>Marasmiineae</taxon>
        <taxon>Mycenaceae</taxon>
        <taxon>Mycena</taxon>
    </lineage>
</organism>
<evidence type="ECO:0000256" key="2">
    <source>
        <dbReference type="SAM" id="SignalP"/>
    </source>
</evidence>
<evidence type="ECO:0000313" key="3">
    <source>
        <dbReference type="EMBL" id="KAJ7687935.1"/>
    </source>
</evidence>
<dbReference type="AlphaFoldDB" id="A0AAD7DF04"/>
<feature type="region of interest" description="Disordered" evidence="1">
    <location>
        <begin position="118"/>
        <end position="138"/>
    </location>
</feature>
<gene>
    <name evidence="3" type="ORF">B0H17DRAFT_1135946</name>
</gene>
<keyword evidence="4" id="KW-1185">Reference proteome</keyword>
<sequence length="286" mass="30728">MKLVFAFAPLALLPLTVAVNFDWRLYKTGRCNHDAAVDDTYPLNSIGPAQGSNGQCINVPSGEPWDHLEIDTAVTRRGGKGARKFASQNAVPIMETSGGSSCPGGAKMTGNQRRCTVDEHGCTTEPNDEESRPRAPENPRIFKLGAAAERTLKGNATAIRGAVHMQPLNYSVAVPPNEDEYARGSPQTGASAVRQTAPRATALRMAQPTNGDAARGRGAHEPTKLQMERQTTSRAETAAPGMPPATPKRGVNRPLRAARGAFFMVEESRSRRIEKRAARRSMGATK</sequence>
<dbReference type="EMBL" id="JARKIE010000083">
    <property type="protein sequence ID" value="KAJ7687935.1"/>
    <property type="molecule type" value="Genomic_DNA"/>
</dbReference>
<feature type="signal peptide" evidence="2">
    <location>
        <begin position="1"/>
        <end position="18"/>
    </location>
</feature>
<keyword evidence="2" id="KW-0732">Signal</keyword>
<evidence type="ECO:0000256" key="1">
    <source>
        <dbReference type="SAM" id="MobiDB-lite"/>
    </source>
</evidence>
<feature type="region of interest" description="Disordered" evidence="1">
    <location>
        <begin position="178"/>
        <end position="197"/>
    </location>
</feature>
<feature type="compositionally biased region" description="Polar residues" evidence="1">
    <location>
        <begin position="185"/>
        <end position="194"/>
    </location>
</feature>
<feature type="region of interest" description="Disordered" evidence="1">
    <location>
        <begin position="205"/>
        <end position="254"/>
    </location>
</feature>